<sequence>MEYVQKNSNQLSDKEHVAIAHLAGRGFGQGDTPAMLKDTISHIYSSDFIATLYDSNQLIAFSMARRHLWR</sequence>
<accession>R4PWN3</accession>
<keyword evidence="2" id="KW-1185">Reference proteome</keyword>
<organism evidence="1 2">
    <name type="scientific">Candidatus Saccharimonas aalborgensis</name>
    <dbReference type="NCBI Taxonomy" id="1332188"/>
    <lineage>
        <taxon>Bacteria</taxon>
        <taxon>Candidatus Saccharimonadota</taxon>
        <taxon>Candidatus Saccharimonadia</taxon>
        <taxon>Candidatus Saccharimonadales</taxon>
        <taxon>Candidatus Saccharimonadaceae</taxon>
        <taxon>Candidatus Saccharimonas</taxon>
    </lineage>
</organism>
<evidence type="ECO:0000313" key="1">
    <source>
        <dbReference type="EMBL" id="AGL62690.1"/>
    </source>
</evidence>
<reference evidence="1 2" key="1">
    <citation type="journal article" date="2013" name="Nat. Biotechnol.">
        <title>Genome sequences of rare, uncultured bacteria obtained by differential coverage binning of multiple metagenomes.</title>
        <authorList>
            <person name="Albertsen M."/>
            <person name="Hugenholtz P."/>
            <person name="Skarshewski A."/>
            <person name="Nielsen K.L."/>
            <person name="Tyson G.W."/>
            <person name="Nielsen P.H."/>
        </authorList>
    </citation>
    <scope>NUCLEOTIDE SEQUENCE [LARGE SCALE GENOMIC DNA]</scope>
    <source>
        <strain evidence="1">TM71</strain>
    </source>
</reference>
<dbReference type="Proteomes" id="UP000013893">
    <property type="component" value="Chromosome"/>
</dbReference>
<protein>
    <submittedName>
        <fullName evidence="1">Uncharacterized protein</fullName>
    </submittedName>
</protein>
<proteinExistence type="predicted"/>
<dbReference type="STRING" id="1332188.L336_0991"/>
<dbReference type="RefSeq" id="WP_015642140.1">
    <property type="nucleotide sequence ID" value="NC_021219.1"/>
</dbReference>
<dbReference type="EMBL" id="CP005957">
    <property type="protein sequence ID" value="AGL62690.1"/>
    <property type="molecule type" value="Genomic_DNA"/>
</dbReference>
<gene>
    <name evidence="1" type="ORF">L336_0991</name>
</gene>
<dbReference type="AlphaFoldDB" id="R4PWN3"/>
<dbReference type="HOGENOM" id="CLU_2750288_0_0_0"/>
<dbReference type="KEGG" id="saal:L336_0991"/>
<name>R4PWN3_9BACT</name>
<evidence type="ECO:0000313" key="2">
    <source>
        <dbReference type="Proteomes" id="UP000013893"/>
    </source>
</evidence>